<gene>
    <name evidence="3" type="ORF">Fcan01_16251</name>
</gene>
<sequence length="690" mass="80357">MNGYLCPEQFAKQPPKFSPTSFSKSHHHLYEGVIPDGDLSKIVSEAITYFQPAMFRKYHIYDKFSGMEVFKNIKFDFSRLKNLIVFISIDRILRGIKYQGMAIESMVNPRLQDEFLKIEEVINFLGKTLQNWEDNDIHHFKSLYVLHEKKLVVWGELKSIEESHPEIFKLFINKIPSACDCNIPTSDKCIQDHKCIYCGSENLDTQANTKFQTFRSTKADLIEADRKKKIKNFSHLWNFVFELNEKDVLNNFAGCAESNLLEYLATHPDILDESGNHIIFTVMNSSVSSTKTKEIEICSPCLYCCWVFPHYYDLIGQSRLIKWGTYREHYKEGANAYIPEHIFLHLVSEGRLVDFQRYYETWSERVYQFSRKHYLSIGSKYTVLHHACSYHSQTGFVKFILDKEPDLLNSKTYFNRTSLHFAVMNCHPRIVEYLLNCPGIEINSKDHTNLTPFNHSVISRNGEIINLFLQKEGVDVSYDAVNDHPNFLIAASSFSTLEVVKKVYKMMAKLGKGFDINYVYQEENITALSQAIDRNAVDIFDFLLGKGANVYKPVAKGWNLEAIFLRLIHFRRWDMMRSFLYFHMDEPDKLKKLQNMKMGDNATALHMVVKRAQSVNHVEMLTKLGFKMNEDNDGVTPLQIATEGSDIQKHLEKYILQRDVKDDTDCIERAPKLWRGLSVNDFEIDPFIWL</sequence>
<evidence type="ECO:0000256" key="1">
    <source>
        <dbReference type="ARBA" id="ARBA00022737"/>
    </source>
</evidence>
<dbReference type="STRING" id="158441.A0A226DUS4"/>
<keyword evidence="4" id="KW-1185">Reference proteome</keyword>
<name>A0A226DUS4_FOLCA</name>
<keyword evidence="2" id="KW-0040">ANK repeat</keyword>
<proteinExistence type="predicted"/>
<comment type="caution">
    <text evidence="3">The sequence shown here is derived from an EMBL/GenBank/DDBJ whole genome shotgun (WGS) entry which is preliminary data.</text>
</comment>
<dbReference type="AlphaFoldDB" id="A0A226DUS4"/>
<evidence type="ECO:0000313" key="3">
    <source>
        <dbReference type="EMBL" id="OXA48993.1"/>
    </source>
</evidence>
<dbReference type="SUPFAM" id="SSF48403">
    <property type="entry name" value="Ankyrin repeat"/>
    <property type="match status" value="1"/>
</dbReference>
<dbReference type="InterPro" id="IPR036770">
    <property type="entry name" value="Ankyrin_rpt-contain_sf"/>
</dbReference>
<dbReference type="InterPro" id="IPR002110">
    <property type="entry name" value="Ankyrin_rpt"/>
</dbReference>
<organism evidence="3 4">
    <name type="scientific">Folsomia candida</name>
    <name type="common">Springtail</name>
    <dbReference type="NCBI Taxonomy" id="158441"/>
    <lineage>
        <taxon>Eukaryota</taxon>
        <taxon>Metazoa</taxon>
        <taxon>Ecdysozoa</taxon>
        <taxon>Arthropoda</taxon>
        <taxon>Hexapoda</taxon>
        <taxon>Collembola</taxon>
        <taxon>Entomobryomorpha</taxon>
        <taxon>Isotomoidea</taxon>
        <taxon>Isotomidae</taxon>
        <taxon>Proisotominae</taxon>
        <taxon>Folsomia</taxon>
    </lineage>
</organism>
<evidence type="ECO:0000313" key="4">
    <source>
        <dbReference type="Proteomes" id="UP000198287"/>
    </source>
</evidence>
<dbReference type="EMBL" id="LNIX01000011">
    <property type="protein sequence ID" value="OXA48993.1"/>
    <property type="molecule type" value="Genomic_DNA"/>
</dbReference>
<accession>A0A226DUS4</accession>
<dbReference type="PANTHER" id="PTHR24198:SF165">
    <property type="entry name" value="ANKYRIN REPEAT-CONTAINING PROTEIN-RELATED"/>
    <property type="match status" value="1"/>
</dbReference>
<protein>
    <submittedName>
        <fullName evidence="3">Delta-latroinsectotoxin-Lt1a</fullName>
    </submittedName>
</protein>
<dbReference type="PANTHER" id="PTHR24198">
    <property type="entry name" value="ANKYRIN REPEAT AND PROTEIN KINASE DOMAIN-CONTAINING PROTEIN"/>
    <property type="match status" value="1"/>
</dbReference>
<dbReference type="OrthoDB" id="1577640at2759"/>
<evidence type="ECO:0000256" key="2">
    <source>
        <dbReference type="ARBA" id="ARBA00023043"/>
    </source>
</evidence>
<keyword evidence="1" id="KW-0677">Repeat</keyword>
<dbReference type="Gene3D" id="1.25.40.20">
    <property type="entry name" value="Ankyrin repeat-containing domain"/>
    <property type="match status" value="2"/>
</dbReference>
<dbReference type="SMART" id="SM00248">
    <property type="entry name" value="ANK"/>
    <property type="match status" value="6"/>
</dbReference>
<reference evidence="3 4" key="1">
    <citation type="submission" date="2015-12" db="EMBL/GenBank/DDBJ databases">
        <title>The genome of Folsomia candida.</title>
        <authorList>
            <person name="Faddeeva A."/>
            <person name="Derks M.F."/>
            <person name="Anvar Y."/>
            <person name="Smit S."/>
            <person name="Van Straalen N."/>
            <person name="Roelofs D."/>
        </authorList>
    </citation>
    <scope>NUCLEOTIDE SEQUENCE [LARGE SCALE GENOMIC DNA]</scope>
    <source>
        <strain evidence="3 4">VU population</strain>
        <tissue evidence="3">Whole body</tissue>
    </source>
</reference>
<dbReference type="Pfam" id="PF12796">
    <property type="entry name" value="Ank_2"/>
    <property type="match status" value="1"/>
</dbReference>
<dbReference type="Proteomes" id="UP000198287">
    <property type="component" value="Unassembled WGS sequence"/>
</dbReference>